<comment type="function">
    <text evidence="1 9">Catalyzes the transfer of the enolpyruvyl moiety of phosphoenolpyruvate (PEP) to the 5-hydroxyl of shikimate-3-phosphate (S3P) to produce enolpyruvyl shikimate-3-phosphate and inorganic phosphate.</text>
</comment>
<feature type="binding site" evidence="9">
    <location>
        <position position="92"/>
    </location>
    <ligand>
        <name>phosphoenolpyruvate</name>
        <dbReference type="ChEBI" id="CHEBI:58702"/>
    </ligand>
</feature>
<feature type="binding site" evidence="9">
    <location>
        <position position="340"/>
    </location>
    <ligand>
        <name>3-phosphoshikimate</name>
        <dbReference type="ChEBI" id="CHEBI:145989"/>
    </ligand>
</feature>
<dbReference type="GO" id="GO:0008652">
    <property type="term" value="P:amino acid biosynthetic process"/>
    <property type="evidence" value="ECO:0007669"/>
    <property type="project" value="UniProtKB-KW"/>
</dbReference>
<evidence type="ECO:0000256" key="9">
    <source>
        <dbReference type="HAMAP-Rule" id="MF_00210"/>
    </source>
</evidence>
<evidence type="ECO:0000313" key="12">
    <source>
        <dbReference type="Proteomes" id="UP000029622"/>
    </source>
</evidence>
<evidence type="ECO:0000256" key="8">
    <source>
        <dbReference type="ARBA" id="ARBA00044633"/>
    </source>
</evidence>
<evidence type="ECO:0000256" key="6">
    <source>
        <dbReference type="ARBA" id="ARBA00022679"/>
    </source>
</evidence>
<comment type="similarity">
    <text evidence="3 9">Belongs to the EPSP synthase family.</text>
</comment>
<evidence type="ECO:0000256" key="5">
    <source>
        <dbReference type="ARBA" id="ARBA00022605"/>
    </source>
</evidence>
<dbReference type="GO" id="GO:0003866">
    <property type="term" value="F:3-phosphoshikimate 1-carboxyvinyltransferase activity"/>
    <property type="evidence" value="ECO:0007669"/>
    <property type="project" value="UniProtKB-UniRule"/>
</dbReference>
<protein>
    <recommendedName>
        <fullName evidence="9">3-phosphoshikimate 1-carboxyvinyltransferase</fullName>
        <ecNumber evidence="9">2.5.1.19</ecNumber>
    </recommendedName>
    <alternativeName>
        <fullName evidence="9">5-enolpyruvylshikimate-3-phosphate synthase</fullName>
        <shortName evidence="9">EPSP synthase</shortName>
        <shortName evidence="9">EPSPS</shortName>
    </alternativeName>
</protein>
<reference evidence="11 12" key="1">
    <citation type="submission" date="2013-12" db="EMBL/GenBank/DDBJ databases">
        <title>Draft genome sequence of Caloranaerobacter sp. H53214.</title>
        <authorList>
            <person name="Jiang L.J."/>
            <person name="Shao Z.Z."/>
            <person name="Long M.N."/>
        </authorList>
    </citation>
    <scope>NUCLEOTIDE SEQUENCE [LARGE SCALE GENOMIC DNA]</scope>
    <source>
        <strain evidence="11 12">H53214</strain>
    </source>
</reference>
<feature type="binding site" evidence="9">
    <location>
        <position position="167"/>
    </location>
    <ligand>
        <name>3-phosphoshikimate</name>
        <dbReference type="ChEBI" id="CHEBI:145989"/>
    </ligand>
</feature>
<dbReference type="FunFam" id="3.65.10.10:FF:000005">
    <property type="entry name" value="3-phosphoshikimate 1-carboxyvinyltransferase"/>
    <property type="match status" value="1"/>
</dbReference>
<name>A0A096BGX3_9FIRM</name>
<dbReference type="Gene3D" id="3.65.10.10">
    <property type="entry name" value="Enolpyruvate transferase domain"/>
    <property type="match status" value="2"/>
</dbReference>
<dbReference type="FunFam" id="3.65.10.10:FF:000006">
    <property type="entry name" value="3-phosphoshikimate 1-carboxyvinyltransferase"/>
    <property type="match status" value="1"/>
</dbReference>
<dbReference type="GO" id="GO:0009073">
    <property type="term" value="P:aromatic amino acid family biosynthetic process"/>
    <property type="evidence" value="ECO:0007669"/>
    <property type="project" value="UniProtKB-KW"/>
</dbReference>
<sequence>MIIRGGNLLIKGEVRVPGDKSISHRAIMIGSIAEGKTVIHNFLMGEDCLSTVDCFRKLGVNIFISDEDVIVEGVGLYGLKESKDILYVGNSGTTIRLISGILAGQNFSSTITGDESIQKRPMDRIINPLKMMGANISGLLNKFPPLRIKPTKKLIGIEYRQPIPSAQVKSCILLAGLYADSDTKILQPSMSRDHTERMLKYFGANIVTKDNEVYLKPGNKLIGKEIYIPGDISSAAFLIVGTLILKGSKLLIRDVGLNETRTGILDVLIRMGGRIKILNERNLNNEPVGDILVEYSELKGIDIKGNMIPRLIDEIPIIAVAATQARGTTVIKNAEELKVKESNRIKAIVNELKKMGADIEELDDGMIINGPSKLRPSNLKTYNDHRIAMSLIIAALSADGDSNLQEIESIKISFPNFFDILKSIIQRI</sequence>
<dbReference type="STRING" id="1156417.Y919_06045"/>
<feature type="binding site" evidence="9">
    <location>
        <position position="313"/>
    </location>
    <ligand>
        <name>3-phosphoshikimate</name>
        <dbReference type="ChEBI" id="CHEBI:145989"/>
    </ligand>
</feature>
<feature type="binding site" evidence="9">
    <location>
        <position position="120"/>
    </location>
    <ligand>
        <name>phosphoenolpyruvate</name>
        <dbReference type="ChEBI" id="CHEBI:58702"/>
    </ligand>
</feature>
<feature type="binding site" evidence="9">
    <location>
        <position position="20"/>
    </location>
    <ligand>
        <name>3-phosphoshikimate</name>
        <dbReference type="ChEBI" id="CHEBI:145989"/>
    </ligand>
</feature>
<dbReference type="InterPro" id="IPR013792">
    <property type="entry name" value="RNA3'P_cycl/enolpyr_Trfase_a/b"/>
</dbReference>
<feature type="binding site" evidence="9">
    <location>
        <position position="20"/>
    </location>
    <ligand>
        <name>phosphoenolpyruvate</name>
        <dbReference type="ChEBI" id="CHEBI:58702"/>
    </ligand>
</feature>
<dbReference type="InterPro" id="IPR023193">
    <property type="entry name" value="EPSP_synthase_CS"/>
</dbReference>
<dbReference type="CDD" id="cd01556">
    <property type="entry name" value="EPSP_synthase"/>
    <property type="match status" value="1"/>
</dbReference>
<dbReference type="PROSITE" id="PS00104">
    <property type="entry name" value="EPSP_SYNTHASE_1"/>
    <property type="match status" value="1"/>
</dbReference>
<evidence type="ECO:0000256" key="2">
    <source>
        <dbReference type="ARBA" id="ARBA00004811"/>
    </source>
</evidence>
<comment type="catalytic activity">
    <reaction evidence="8">
        <text>3-phosphoshikimate + phosphoenolpyruvate = 5-O-(1-carboxyvinyl)-3-phosphoshikimate + phosphate</text>
        <dbReference type="Rhea" id="RHEA:21256"/>
        <dbReference type="ChEBI" id="CHEBI:43474"/>
        <dbReference type="ChEBI" id="CHEBI:57701"/>
        <dbReference type="ChEBI" id="CHEBI:58702"/>
        <dbReference type="ChEBI" id="CHEBI:145989"/>
        <dbReference type="EC" id="2.5.1.19"/>
    </reaction>
    <physiologicalReaction direction="left-to-right" evidence="8">
        <dbReference type="Rhea" id="RHEA:21257"/>
    </physiologicalReaction>
</comment>
<dbReference type="SUPFAM" id="SSF55205">
    <property type="entry name" value="EPT/RTPC-like"/>
    <property type="match status" value="1"/>
</dbReference>
<feature type="active site" description="Proton acceptor" evidence="9">
    <location>
        <position position="313"/>
    </location>
</feature>
<evidence type="ECO:0000256" key="4">
    <source>
        <dbReference type="ARBA" id="ARBA00022490"/>
    </source>
</evidence>
<feature type="binding site" evidence="9">
    <location>
        <position position="386"/>
    </location>
    <ligand>
        <name>phosphoenolpyruvate</name>
        <dbReference type="ChEBI" id="CHEBI:58702"/>
    </ligand>
</feature>
<keyword evidence="6 9" id="KW-0808">Transferase</keyword>
<feature type="binding site" evidence="9">
    <location>
        <position position="21"/>
    </location>
    <ligand>
        <name>3-phosphoshikimate</name>
        <dbReference type="ChEBI" id="CHEBI:145989"/>
    </ligand>
</feature>
<comment type="pathway">
    <text evidence="2 9">Metabolic intermediate biosynthesis; chorismate biosynthesis; chorismate from D-erythrose 4-phosphate and phosphoenolpyruvate: step 6/7.</text>
</comment>
<feature type="domain" description="Enolpyruvate transferase" evidence="10">
    <location>
        <begin position="10"/>
        <end position="421"/>
    </location>
</feature>
<dbReference type="PROSITE" id="PS00885">
    <property type="entry name" value="EPSP_SYNTHASE_2"/>
    <property type="match status" value="1"/>
</dbReference>
<keyword evidence="4 9" id="KW-0963">Cytoplasm</keyword>
<evidence type="ECO:0000256" key="7">
    <source>
        <dbReference type="ARBA" id="ARBA00023141"/>
    </source>
</evidence>
<dbReference type="PIRSF" id="PIRSF000505">
    <property type="entry name" value="EPSPS"/>
    <property type="match status" value="1"/>
</dbReference>
<comment type="caution">
    <text evidence="9">Lacks conserved residue(s) required for the propagation of feature annotation.</text>
</comment>
<gene>
    <name evidence="9" type="primary">aroA</name>
    <name evidence="11" type="ORF">Y919_06045</name>
</gene>
<dbReference type="GO" id="GO:0005737">
    <property type="term" value="C:cytoplasm"/>
    <property type="evidence" value="ECO:0007669"/>
    <property type="project" value="UniProtKB-SubCell"/>
</dbReference>
<keyword evidence="7 9" id="KW-0057">Aromatic amino acid biosynthesis</keyword>
<feature type="binding site" evidence="9">
    <location>
        <position position="344"/>
    </location>
    <ligand>
        <name>phosphoenolpyruvate</name>
        <dbReference type="ChEBI" id="CHEBI:58702"/>
    </ligand>
</feature>
<feature type="binding site" evidence="9">
    <location>
        <position position="167"/>
    </location>
    <ligand>
        <name>phosphoenolpyruvate</name>
        <dbReference type="ChEBI" id="CHEBI:58702"/>
    </ligand>
</feature>
<dbReference type="EMBL" id="AZTB01000025">
    <property type="protein sequence ID" value="KGG80440.1"/>
    <property type="molecule type" value="Genomic_DNA"/>
</dbReference>
<dbReference type="AlphaFoldDB" id="A0A096BGX3"/>
<dbReference type="Proteomes" id="UP000029622">
    <property type="component" value="Unassembled WGS sequence"/>
</dbReference>
<proteinExistence type="inferred from homology"/>
<dbReference type="PANTHER" id="PTHR21090:SF5">
    <property type="entry name" value="PENTAFUNCTIONAL AROM POLYPEPTIDE"/>
    <property type="match status" value="1"/>
</dbReference>
<feature type="binding site" evidence="9">
    <location>
        <position position="165"/>
    </location>
    <ligand>
        <name>3-phosphoshikimate</name>
        <dbReference type="ChEBI" id="CHEBI:145989"/>
    </ligand>
</feature>
<dbReference type="PANTHER" id="PTHR21090">
    <property type="entry name" value="AROM/DEHYDROQUINATE SYNTHASE"/>
    <property type="match status" value="1"/>
</dbReference>
<dbReference type="HAMAP" id="MF_00210">
    <property type="entry name" value="EPSP_synth"/>
    <property type="match status" value="1"/>
</dbReference>
<dbReference type="InterPro" id="IPR001986">
    <property type="entry name" value="Enolpyruvate_Tfrase_dom"/>
</dbReference>
<evidence type="ECO:0000256" key="3">
    <source>
        <dbReference type="ARBA" id="ARBA00009948"/>
    </source>
</evidence>
<evidence type="ECO:0000259" key="10">
    <source>
        <dbReference type="Pfam" id="PF00275"/>
    </source>
</evidence>
<evidence type="ECO:0000313" key="11">
    <source>
        <dbReference type="EMBL" id="KGG80440.1"/>
    </source>
</evidence>
<dbReference type="UniPathway" id="UPA00053">
    <property type="reaction ID" value="UER00089"/>
</dbReference>
<accession>A0A096BGX3</accession>
<organism evidence="11 12">
    <name type="scientific">Caloranaerobacter azorensis H53214</name>
    <dbReference type="NCBI Taxonomy" id="1156417"/>
    <lineage>
        <taxon>Bacteria</taxon>
        <taxon>Bacillati</taxon>
        <taxon>Bacillota</taxon>
        <taxon>Tissierellia</taxon>
        <taxon>Tissierellales</taxon>
        <taxon>Thermohalobacteraceae</taxon>
        <taxon>Caloranaerobacter</taxon>
    </lineage>
</organism>
<dbReference type="Pfam" id="PF00275">
    <property type="entry name" value="EPSP_synthase"/>
    <property type="match status" value="1"/>
</dbReference>
<dbReference type="NCBIfam" id="TIGR01356">
    <property type="entry name" value="aroA"/>
    <property type="match status" value="1"/>
</dbReference>
<feature type="binding site" evidence="9">
    <location>
        <position position="25"/>
    </location>
    <ligand>
        <name>3-phosphoshikimate</name>
        <dbReference type="ChEBI" id="CHEBI:145989"/>
    </ligand>
</feature>
<comment type="caution">
    <text evidence="11">The sequence shown here is derived from an EMBL/GenBank/DDBJ whole genome shotgun (WGS) entry which is preliminary data.</text>
</comment>
<comment type="subunit">
    <text evidence="9">Monomer.</text>
</comment>
<dbReference type="RefSeq" id="WP_035163291.1">
    <property type="nucleotide sequence ID" value="NZ_AZTB01000025.1"/>
</dbReference>
<dbReference type="GO" id="GO:0009423">
    <property type="term" value="P:chorismate biosynthetic process"/>
    <property type="evidence" value="ECO:0007669"/>
    <property type="project" value="UniProtKB-UniRule"/>
</dbReference>
<dbReference type="InterPro" id="IPR006264">
    <property type="entry name" value="EPSP_synthase"/>
</dbReference>
<keyword evidence="5 9" id="KW-0028">Amino-acid biosynthesis</keyword>
<dbReference type="EC" id="2.5.1.19" evidence="9"/>
<evidence type="ECO:0000256" key="1">
    <source>
        <dbReference type="ARBA" id="ARBA00002174"/>
    </source>
</evidence>
<dbReference type="InterPro" id="IPR036968">
    <property type="entry name" value="Enolpyruvate_Tfrase_sf"/>
</dbReference>
<comment type="subcellular location">
    <subcellularLocation>
        <location evidence="9">Cytoplasm</location>
    </subcellularLocation>
</comment>